<protein>
    <submittedName>
        <fullName evidence="2">Uncharacterized protein</fullName>
    </submittedName>
</protein>
<name>A0A1Y1VT38_9FUNG</name>
<dbReference type="EMBL" id="MCFD01000092">
    <property type="protein sequence ID" value="ORX64460.1"/>
    <property type="molecule type" value="Genomic_DNA"/>
</dbReference>
<proteinExistence type="predicted"/>
<feature type="region of interest" description="Disordered" evidence="1">
    <location>
        <begin position="49"/>
        <end position="87"/>
    </location>
</feature>
<evidence type="ECO:0000313" key="2">
    <source>
        <dbReference type="EMBL" id="ORX64460.1"/>
    </source>
</evidence>
<comment type="caution">
    <text evidence="2">The sequence shown here is derived from an EMBL/GenBank/DDBJ whole genome shotgun (WGS) entry which is preliminary data.</text>
</comment>
<organism evidence="2 3">
    <name type="scientific">Linderina pennispora</name>
    <dbReference type="NCBI Taxonomy" id="61395"/>
    <lineage>
        <taxon>Eukaryota</taxon>
        <taxon>Fungi</taxon>
        <taxon>Fungi incertae sedis</taxon>
        <taxon>Zoopagomycota</taxon>
        <taxon>Kickxellomycotina</taxon>
        <taxon>Kickxellomycetes</taxon>
        <taxon>Kickxellales</taxon>
        <taxon>Kickxellaceae</taxon>
        <taxon>Linderina</taxon>
    </lineage>
</organism>
<dbReference type="GeneID" id="63800607"/>
<evidence type="ECO:0000313" key="3">
    <source>
        <dbReference type="Proteomes" id="UP000193922"/>
    </source>
</evidence>
<keyword evidence="3" id="KW-1185">Reference proteome</keyword>
<sequence length="205" mass="22925">MCIRQKKNCPLLQPRQRIANKSLLTETHCLLKMWEWLLYFDSHALPETSSQGHDPVTAPPPLCSPLENQRADGREGRAGRGVATGQQQRARMAARRNIFSLRSFLRYKCSFAAREKSSSAQHFFSQFSIIEQAAIPLLLFKQPSHCLPLPISGSSGLLISFSKFVSDIRIAYQPCAPPTVTRSCAPQHCKPYPGRGRAGQSWMGL</sequence>
<feature type="compositionally biased region" description="Basic and acidic residues" evidence="1">
    <location>
        <begin position="69"/>
        <end position="78"/>
    </location>
</feature>
<reference evidence="2 3" key="1">
    <citation type="submission" date="2016-07" db="EMBL/GenBank/DDBJ databases">
        <title>Pervasive Adenine N6-methylation of Active Genes in Fungi.</title>
        <authorList>
            <consortium name="DOE Joint Genome Institute"/>
            <person name="Mondo S.J."/>
            <person name="Dannebaum R.O."/>
            <person name="Kuo R.C."/>
            <person name="Labutti K."/>
            <person name="Haridas S."/>
            <person name="Kuo A."/>
            <person name="Salamov A."/>
            <person name="Ahrendt S.R."/>
            <person name="Lipzen A."/>
            <person name="Sullivan W."/>
            <person name="Andreopoulos W.B."/>
            <person name="Clum A."/>
            <person name="Lindquist E."/>
            <person name="Daum C."/>
            <person name="Ramamoorthy G.K."/>
            <person name="Gryganskyi A."/>
            <person name="Culley D."/>
            <person name="Magnuson J.K."/>
            <person name="James T.Y."/>
            <person name="O'Malley M.A."/>
            <person name="Stajich J.E."/>
            <person name="Spatafora J.W."/>
            <person name="Visel A."/>
            <person name="Grigoriev I.V."/>
        </authorList>
    </citation>
    <scope>NUCLEOTIDE SEQUENCE [LARGE SCALE GENOMIC DNA]</scope>
    <source>
        <strain evidence="2 3">ATCC 12442</strain>
    </source>
</reference>
<gene>
    <name evidence="2" type="ORF">DL89DRAFT_185755</name>
</gene>
<dbReference type="RefSeq" id="XP_040739261.1">
    <property type="nucleotide sequence ID" value="XM_040883959.1"/>
</dbReference>
<evidence type="ECO:0000256" key="1">
    <source>
        <dbReference type="SAM" id="MobiDB-lite"/>
    </source>
</evidence>
<accession>A0A1Y1VT38</accession>
<dbReference type="Proteomes" id="UP000193922">
    <property type="component" value="Unassembled WGS sequence"/>
</dbReference>
<dbReference type="AlphaFoldDB" id="A0A1Y1VT38"/>